<protein>
    <submittedName>
        <fullName evidence="2">Uncharacterized protein</fullName>
    </submittedName>
</protein>
<dbReference type="EMBL" id="BAABDQ010000003">
    <property type="protein sequence ID" value="GAA3537078.1"/>
    <property type="molecule type" value="Genomic_DNA"/>
</dbReference>
<reference evidence="3" key="1">
    <citation type="journal article" date="2019" name="Int. J. Syst. Evol. Microbiol.">
        <title>The Global Catalogue of Microorganisms (GCM) 10K type strain sequencing project: providing services to taxonomists for standard genome sequencing and annotation.</title>
        <authorList>
            <consortium name="The Broad Institute Genomics Platform"/>
            <consortium name="The Broad Institute Genome Sequencing Center for Infectious Disease"/>
            <person name="Wu L."/>
            <person name="Ma J."/>
        </authorList>
    </citation>
    <scope>NUCLEOTIDE SEQUENCE [LARGE SCALE GENOMIC DNA]</scope>
    <source>
        <strain evidence="3">JCM 17326</strain>
    </source>
</reference>
<name>A0ABP6VJU6_9ACTN</name>
<gene>
    <name evidence="2" type="ORF">GCM10022419_016110</name>
</gene>
<evidence type="ECO:0000256" key="1">
    <source>
        <dbReference type="SAM" id="Coils"/>
    </source>
</evidence>
<sequence>MSMKDAALRFASTMDSELIQIKADQMEQGQQLTERINSVDSRLKDLRSEVAAVKDTQAQMLDILIDIQRRLPS</sequence>
<keyword evidence="3" id="KW-1185">Reference proteome</keyword>
<proteinExistence type="predicted"/>
<keyword evidence="1" id="KW-0175">Coiled coil</keyword>
<organism evidence="2 3">
    <name type="scientific">Nonomuraea rosea</name>
    <dbReference type="NCBI Taxonomy" id="638574"/>
    <lineage>
        <taxon>Bacteria</taxon>
        <taxon>Bacillati</taxon>
        <taxon>Actinomycetota</taxon>
        <taxon>Actinomycetes</taxon>
        <taxon>Streptosporangiales</taxon>
        <taxon>Streptosporangiaceae</taxon>
        <taxon>Nonomuraea</taxon>
    </lineage>
</organism>
<feature type="coiled-coil region" evidence="1">
    <location>
        <begin position="29"/>
        <end position="56"/>
    </location>
</feature>
<accession>A0ABP6VJU6</accession>
<dbReference type="Proteomes" id="UP001500630">
    <property type="component" value="Unassembled WGS sequence"/>
</dbReference>
<dbReference type="RefSeq" id="WP_345559963.1">
    <property type="nucleotide sequence ID" value="NZ_BAABDQ010000003.1"/>
</dbReference>
<comment type="caution">
    <text evidence="2">The sequence shown here is derived from an EMBL/GenBank/DDBJ whole genome shotgun (WGS) entry which is preliminary data.</text>
</comment>
<evidence type="ECO:0000313" key="3">
    <source>
        <dbReference type="Proteomes" id="UP001500630"/>
    </source>
</evidence>
<evidence type="ECO:0000313" key="2">
    <source>
        <dbReference type="EMBL" id="GAA3537078.1"/>
    </source>
</evidence>